<dbReference type="RefSeq" id="WP_119834144.1">
    <property type="nucleotide sequence ID" value="NZ_QYUL01000006.1"/>
</dbReference>
<protein>
    <recommendedName>
        <fullName evidence="1">Spore protein YkvP/CgeB glycosyl transferase-like domain-containing protein</fullName>
    </recommendedName>
</protein>
<dbReference type="EMBL" id="QYUL01000006">
    <property type="protein sequence ID" value="RJF76792.1"/>
    <property type="molecule type" value="Genomic_DNA"/>
</dbReference>
<dbReference type="OrthoDB" id="7297944at2"/>
<dbReference type="AlphaFoldDB" id="A0A418VKX4"/>
<name>A0A418VKX4_9PROT</name>
<gene>
    <name evidence="2" type="ORF">D3877_28310</name>
</gene>
<accession>A0A418VKX4</accession>
<dbReference type="Pfam" id="PF13524">
    <property type="entry name" value="Glyco_trans_1_2"/>
    <property type="match status" value="1"/>
</dbReference>
<organism evidence="2 3">
    <name type="scientific">Azospirillum cavernae</name>
    <dbReference type="NCBI Taxonomy" id="2320860"/>
    <lineage>
        <taxon>Bacteria</taxon>
        <taxon>Pseudomonadati</taxon>
        <taxon>Pseudomonadota</taxon>
        <taxon>Alphaproteobacteria</taxon>
        <taxon>Rhodospirillales</taxon>
        <taxon>Azospirillaceae</taxon>
        <taxon>Azospirillum</taxon>
    </lineage>
</organism>
<evidence type="ECO:0000313" key="2">
    <source>
        <dbReference type="EMBL" id="RJF76792.1"/>
    </source>
</evidence>
<proteinExistence type="predicted"/>
<sequence length="369" mass="41483">MRFLIVDTVYDGFLQWLYNTRAPGLAVRSFDEQYRAQVDGFFHTAGAWSEPLRALGHEVLDITANNAPQQVRWMVENDRLDAAKTLSDALVFGGYSLRQKQDFGWQRGFVAEQVRKFRPDVLLCANLYMFDDAFLETVKGSYGVAVGQHAAVMPRNSLKRYDLIISSLPNQVAAFKEQGIRSELVKLAFDERLLLQLADHGKPHDLAFIGQISSHHRGRARFIADVAQELPVSFWGSASWPEDIDPSALKITSNPPLWGLPMYQALKDCRMVLNFHLDAAGDYANNLRLFEVTGVGSVLVTDNKRNIRDYFDPGREIVVYDDAPGCIAAIKRLQSAPDELDAIAKAGQQAVLSRHTYHHRVRDLLPLLG</sequence>
<evidence type="ECO:0000313" key="3">
    <source>
        <dbReference type="Proteomes" id="UP000283458"/>
    </source>
</evidence>
<keyword evidence="3" id="KW-1185">Reference proteome</keyword>
<reference evidence="2 3" key="1">
    <citation type="submission" date="2018-09" db="EMBL/GenBank/DDBJ databases">
        <authorList>
            <person name="Zhu H."/>
        </authorList>
    </citation>
    <scope>NUCLEOTIDE SEQUENCE [LARGE SCALE GENOMIC DNA]</scope>
    <source>
        <strain evidence="2 3">K2W22B-5</strain>
    </source>
</reference>
<comment type="caution">
    <text evidence="2">The sequence shown here is derived from an EMBL/GenBank/DDBJ whole genome shotgun (WGS) entry which is preliminary data.</text>
</comment>
<feature type="domain" description="Spore protein YkvP/CgeB glycosyl transferase-like" evidence="1">
    <location>
        <begin position="220"/>
        <end position="365"/>
    </location>
</feature>
<evidence type="ECO:0000259" key="1">
    <source>
        <dbReference type="Pfam" id="PF13524"/>
    </source>
</evidence>
<dbReference type="InterPro" id="IPR055259">
    <property type="entry name" value="YkvP/CgeB_Glyco_trans-like"/>
</dbReference>
<dbReference type="Proteomes" id="UP000283458">
    <property type="component" value="Unassembled WGS sequence"/>
</dbReference>